<evidence type="ECO:0000256" key="12">
    <source>
        <dbReference type="RuleBase" id="RU000544"/>
    </source>
</evidence>
<dbReference type="Pfam" id="PF00265">
    <property type="entry name" value="TK"/>
    <property type="match status" value="1"/>
</dbReference>
<keyword evidence="8" id="KW-0862">Zinc</keyword>
<dbReference type="Gene3D" id="3.40.50.300">
    <property type="entry name" value="P-loop containing nucleotide triphosphate hydrolases"/>
    <property type="match status" value="1"/>
</dbReference>
<evidence type="ECO:0000313" key="15">
    <source>
        <dbReference type="Proteomes" id="UP001162131"/>
    </source>
</evidence>
<dbReference type="InterPro" id="IPR027417">
    <property type="entry name" value="P-loop_NTPase"/>
</dbReference>
<evidence type="ECO:0000256" key="8">
    <source>
        <dbReference type="ARBA" id="ARBA00022833"/>
    </source>
</evidence>
<evidence type="ECO:0000256" key="3">
    <source>
        <dbReference type="ARBA" id="ARBA00022634"/>
    </source>
</evidence>
<keyword evidence="9 12" id="KW-0067">ATP-binding</keyword>
<keyword evidence="7 12" id="KW-0418">Kinase</keyword>
<dbReference type="GO" id="GO:0004797">
    <property type="term" value="F:thymidine kinase activity"/>
    <property type="evidence" value="ECO:0007669"/>
    <property type="project" value="UniProtKB-EC"/>
</dbReference>
<keyword evidence="6 12" id="KW-0547">Nucleotide-binding</keyword>
<dbReference type="SUPFAM" id="SSF52540">
    <property type="entry name" value="P-loop containing nucleoside triphosphate hydrolases"/>
    <property type="match status" value="1"/>
</dbReference>
<sequence length="202" mass="22967">MSDTSNSLAQDQIKRPHKGEIQIIFGPMFSGKSTELLRRVNRYIIRDDLCLLIKTKDNKFNENDEKIYTHDHMSLSARSCDLLFELVEDAALYDVIAIDDGQFFPDIIEFSDEMANRGKVVIVACLDSDFKREPFGCVCHLAAKSEKITKLSSICSYCGEDAWFSVRISGEKEVKVYGGLEKYQPVCRSCYFMRTGAECLNV</sequence>
<evidence type="ECO:0000256" key="2">
    <source>
        <dbReference type="ARBA" id="ARBA00012118"/>
    </source>
</evidence>
<gene>
    <name evidence="14" type="ORF">BSTOLATCC_MIC5193</name>
</gene>
<dbReference type="GO" id="GO:0046104">
    <property type="term" value="P:thymidine metabolic process"/>
    <property type="evidence" value="ECO:0007669"/>
    <property type="project" value="TreeGrafter"/>
</dbReference>
<evidence type="ECO:0000256" key="7">
    <source>
        <dbReference type="ARBA" id="ARBA00022777"/>
    </source>
</evidence>
<dbReference type="InterPro" id="IPR020633">
    <property type="entry name" value="Thymidine_kinase_CS"/>
</dbReference>
<dbReference type="FunFam" id="3.40.50.300:FF:000948">
    <property type="entry name" value="Thymidine kinase"/>
    <property type="match status" value="1"/>
</dbReference>
<dbReference type="InterPro" id="IPR001267">
    <property type="entry name" value="Thymidine_kinase"/>
</dbReference>
<dbReference type="AlphaFoldDB" id="A0AAU9IJF9"/>
<comment type="caution">
    <text evidence="14">The sequence shown here is derived from an EMBL/GenBank/DDBJ whole genome shotgun (WGS) entry which is preliminary data.</text>
</comment>
<accession>A0AAU9IJF9</accession>
<evidence type="ECO:0000256" key="5">
    <source>
        <dbReference type="ARBA" id="ARBA00022723"/>
    </source>
</evidence>
<evidence type="ECO:0000256" key="4">
    <source>
        <dbReference type="ARBA" id="ARBA00022679"/>
    </source>
</evidence>
<comment type="similarity">
    <text evidence="1 13">Belongs to the thymidine kinase family.</text>
</comment>
<dbReference type="SUPFAM" id="SSF57716">
    <property type="entry name" value="Glucocorticoid receptor-like (DNA-binding domain)"/>
    <property type="match status" value="1"/>
</dbReference>
<dbReference type="PROSITE" id="PS00603">
    <property type="entry name" value="TK_CELLULAR_TYPE"/>
    <property type="match status" value="1"/>
</dbReference>
<keyword evidence="4 12" id="KW-0808">Transferase</keyword>
<dbReference type="GO" id="GO:0005524">
    <property type="term" value="F:ATP binding"/>
    <property type="evidence" value="ECO:0007669"/>
    <property type="project" value="UniProtKB-KW"/>
</dbReference>
<dbReference type="GO" id="GO:0071897">
    <property type="term" value="P:DNA biosynthetic process"/>
    <property type="evidence" value="ECO:0007669"/>
    <property type="project" value="UniProtKB-KW"/>
</dbReference>
<organism evidence="14 15">
    <name type="scientific">Blepharisma stoltei</name>
    <dbReference type="NCBI Taxonomy" id="1481888"/>
    <lineage>
        <taxon>Eukaryota</taxon>
        <taxon>Sar</taxon>
        <taxon>Alveolata</taxon>
        <taxon>Ciliophora</taxon>
        <taxon>Postciliodesmatophora</taxon>
        <taxon>Heterotrichea</taxon>
        <taxon>Heterotrichida</taxon>
        <taxon>Blepharismidae</taxon>
        <taxon>Blepharisma</taxon>
    </lineage>
</organism>
<reference evidence="14" key="1">
    <citation type="submission" date="2021-09" db="EMBL/GenBank/DDBJ databases">
        <authorList>
            <consortium name="AG Swart"/>
            <person name="Singh M."/>
            <person name="Singh A."/>
            <person name="Seah K."/>
            <person name="Emmerich C."/>
        </authorList>
    </citation>
    <scope>NUCLEOTIDE SEQUENCE</scope>
    <source>
        <strain evidence="14">ATCC30299</strain>
    </source>
</reference>
<dbReference type="PANTHER" id="PTHR11441">
    <property type="entry name" value="THYMIDINE KINASE"/>
    <property type="match status" value="1"/>
</dbReference>
<proteinExistence type="inferred from homology"/>
<evidence type="ECO:0000256" key="1">
    <source>
        <dbReference type="ARBA" id="ARBA00007587"/>
    </source>
</evidence>
<feature type="binding site" evidence="11">
    <location>
        <position position="183"/>
    </location>
    <ligand>
        <name>substrate</name>
    </ligand>
</feature>
<name>A0AAU9IJF9_9CILI</name>
<dbReference type="EC" id="2.7.1.21" evidence="2 12"/>
<comment type="catalytic activity">
    <reaction evidence="10 12">
        <text>thymidine + ATP = dTMP + ADP + H(+)</text>
        <dbReference type="Rhea" id="RHEA:19129"/>
        <dbReference type="ChEBI" id="CHEBI:15378"/>
        <dbReference type="ChEBI" id="CHEBI:17748"/>
        <dbReference type="ChEBI" id="CHEBI:30616"/>
        <dbReference type="ChEBI" id="CHEBI:63528"/>
        <dbReference type="ChEBI" id="CHEBI:456216"/>
        <dbReference type="EC" id="2.7.1.21"/>
    </reaction>
</comment>
<evidence type="ECO:0000313" key="14">
    <source>
        <dbReference type="EMBL" id="CAG9311934.1"/>
    </source>
</evidence>
<dbReference type="GO" id="GO:0046872">
    <property type="term" value="F:metal ion binding"/>
    <property type="evidence" value="ECO:0007669"/>
    <property type="project" value="UniProtKB-KW"/>
</dbReference>
<evidence type="ECO:0000256" key="11">
    <source>
        <dbReference type="PIRSR" id="PIRSR035805-2"/>
    </source>
</evidence>
<dbReference type="Proteomes" id="UP001162131">
    <property type="component" value="Unassembled WGS sequence"/>
</dbReference>
<keyword evidence="5" id="KW-0479">Metal-binding</keyword>
<dbReference type="EMBL" id="CAJZBQ010000005">
    <property type="protein sequence ID" value="CAG9311934.1"/>
    <property type="molecule type" value="Genomic_DNA"/>
</dbReference>
<protein>
    <recommendedName>
        <fullName evidence="2 12">Thymidine kinase</fullName>
        <ecNumber evidence="2 12">2.7.1.21</ecNumber>
    </recommendedName>
</protein>
<evidence type="ECO:0000256" key="6">
    <source>
        <dbReference type="ARBA" id="ARBA00022741"/>
    </source>
</evidence>
<dbReference type="Gene3D" id="3.30.60.20">
    <property type="match status" value="1"/>
</dbReference>
<dbReference type="PIRSF" id="PIRSF035805">
    <property type="entry name" value="TK_cell"/>
    <property type="match status" value="1"/>
</dbReference>
<keyword evidence="15" id="KW-1185">Reference proteome</keyword>
<evidence type="ECO:0000256" key="9">
    <source>
        <dbReference type="ARBA" id="ARBA00022840"/>
    </source>
</evidence>
<keyword evidence="3 12" id="KW-0237">DNA synthesis</keyword>
<dbReference type="PANTHER" id="PTHR11441:SF0">
    <property type="entry name" value="THYMIDINE KINASE, CYTOSOLIC"/>
    <property type="match status" value="1"/>
</dbReference>
<evidence type="ECO:0000256" key="13">
    <source>
        <dbReference type="RuleBase" id="RU004165"/>
    </source>
</evidence>
<evidence type="ECO:0000256" key="10">
    <source>
        <dbReference type="ARBA" id="ARBA00048254"/>
    </source>
</evidence>